<evidence type="ECO:0000256" key="3">
    <source>
        <dbReference type="PIRSR" id="PIRSR039144-50"/>
    </source>
</evidence>
<dbReference type="SUPFAM" id="SSF54913">
    <property type="entry name" value="GlnB-like"/>
    <property type="match status" value="1"/>
</dbReference>
<gene>
    <name evidence="6" type="ORF">BWK72_12975</name>
</gene>
<dbReference type="SMART" id="SM00938">
    <property type="entry name" value="P-II"/>
    <property type="match status" value="1"/>
</dbReference>
<dbReference type="PROSITE" id="PS00496">
    <property type="entry name" value="PII_GLNB_UMP"/>
    <property type="match status" value="1"/>
</dbReference>
<dbReference type="PROSITE" id="PS00638">
    <property type="entry name" value="PII_GLNB_CTER"/>
    <property type="match status" value="1"/>
</dbReference>
<evidence type="ECO:0000256" key="1">
    <source>
        <dbReference type="ARBA" id="ARBA00022553"/>
    </source>
</evidence>
<dbReference type="FunFam" id="3.30.70.120:FF:000001">
    <property type="entry name" value="Nitrogen regulatory protein P-II"/>
    <property type="match status" value="1"/>
</dbReference>
<keyword evidence="1 4" id="KW-0597">Phosphoprotein</keyword>
<proteinExistence type="inferred from homology"/>
<dbReference type="GO" id="GO:0005524">
    <property type="term" value="F:ATP binding"/>
    <property type="evidence" value="ECO:0007669"/>
    <property type="project" value="TreeGrafter"/>
</dbReference>
<dbReference type="Proteomes" id="UP000192505">
    <property type="component" value="Unassembled WGS sequence"/>
</dbReference>
<dbReference type="PANTHER" id="PTHR30115:SF20">
    <property type="entry name" value="NITROGEN REGULATORY PROTEIN GLNK"/>
    <property type="match status" value="1"/>
</dbReference>
<dbReference type="InterPro" id="IPR002332">
    <property type="entry name" value="N-reg_PII_urydylation_site"/>
</dbReference>
<evidence type="ECO:0000313" key="6">
    <source>
        <dbReference type="EMBL" id="OQW87449.1"/>
    </source>
</evidence>
<dbReference type="InterPro" id="IPR002187">
    <property type="entry name" value="N-reg_PII"/>
</dbReference>
<dbReference type="InterPro" id="IPR011322">
    <property type="entry name" value="N-reg_PII-like_a/b"/>
</dbReference>
<dbReference type="PRINTS" id="PR00340">
    <property type="entry name" value="PIIGLNB"/>
</dbReference>
<keyword evidence="2" id="KW-0547">Nucleotide-binding</keyword>
<dbReference type="Gene3D" id="3.30.70.120">
    <property type="match status" value="1"/>
</dbReference>
<dbReference type="EMBL" id="MTEI01000008">
    <property type="protein sequence ID" value="OQW87449.1"/>
    <property type="molecule type" value="Genomic_DNA"/>
</dbReference>
<name>A0A1W9KSQ3_9BURK</name>
<comment type="similarity">
    <text evidence="5">Belongs to the P(II) protein family.</text>
</comment>
<dbReference type="InterPro" id="IPR017918">
    <property type="entry name" value="N-reg_PII_CS"/>
</dbReference>
<dbReference type="Pfam" id="PF00543">
    <property type="entry name" value="P-II"/>
    <property type="match status" value="1"/>
</dbReference>
<evidence type="ECO:0000256" key="2">
    <source>
        <dbReference type="ARBA" id="ARBA00022741"/>
    </source>
</evidence>
<evidence type="ECO:0000256" key="4">
    <source>
        <dbReference type="PIRSR" id="PIRSR602187-50"/>
    </source>
</evidence>
<dbReference type="PANTHER" id="PTHR30115">
    <property type="entry name" value="NITROGEN REGULATORY PROTEIN P-II"/>
    <property type="match status" value="1"/>
</dbReference>
<dbReference type="AlphaFoldDB" id="A0A1W9KSQ3"/>
<feature type="modified residue" description="O-UMP-tyrosine" evidence="3">
    <location>
        <position position="51"/>
    </location>
</feature>
<reference evidence="6 7" key="1">
    <citation type="submission" date="2017-01" db="EMBL/GenBank/DDBJ databases">
        <title>Novel large sulfur bacteria in the metagenomes of groundwater-fed chemosynthetic microbial mats in the Lake Huron basin.</title>
        <authorList>
            <person name="Sharrar A.M."/>
            <person name="Flood B.E."/>
            <person name="Bailey J.V."/>
            <person name="Jones D.S."/>
            <person name="Biddanda B."/>
            <person name="Ruberg S.A."/>
            <person name="Marcus D.N."/>
            <person name="Dick G.J."/>
        </authorList>
    </citation>
    <scope>NUCLEOTIDE SEQUENCE [LARGE SCALE GENOMIC DNA]</scope>
    <source>
        <strain evidence="6">A7</strain>
    </source>
</reference>
<dbReference type="GO" id="GO:0005829">
    <property type="term" value="C:cytosol"/>
    <property type="evidence" value="ECO:0007669"/>
    <property type="project" value="TreeGrafter"/>
</dbReference>
<dbReference type="GO" id="GO:0006808">
    <property type="term" value="P:regulation of nitrogen utilization"/>
    <property type="evidence" value="ECO:0007669"/>
    <property type="project" value="InterPro"/>
</dbReference>
<evidence type="ECO:0000256" key="5">
    <source>
        <dbReference type="RuleBase" id="RU003936"/>
    </source>
</evidence>
<dbReference type="GO" id="GO:0030234">
    <property type="term" value="F:enzyme regulator activity"/>
    <property type="evidence" value="ECO:0007669"/>
    <property type="project" value="InterPro"/>
</dbReference>
<dbReference type="NCBIfam" id="NF007946">
    <property type="entry name" value="PRK10665.1"/>
    <property type="match status" value="1"/>
</dbReference>
<accession>A0A1W9KSQ3</accession>
<protein>
    <submittedName>
        <fullName evidence="6">Transcriptional regulator</fullName>
    </submittedName>
</protein>
<dbReference type="PIRSF" id="PIRSF039144">
    <property type="entry name" value="GlnB"/>
    <property type="match status" value="1"/>
</dbReference>
<comment type="caution">
    <text evidence="6">The sequence shown here is derived from an EMBL/GenBank/DDBJ whole genome shotgun (WGS) entry which is preliminary data.</text>
</comment>
<sequence>MKLVTAIVKPFKLDEVREALSGIGVQGITVTEVKGFGRQKGHTELYRGAEYVVDFLPKVKVEAAVADEMLDQVIEAIEGAARTGKIGDGKIFVTPVEQVIRIRTGETGKEAL</sequence>
<dbReference type="PROSITE" id="PS51343">
    <property type="entry name" value="PII_GLNB_DOM"/>
    <property type="match status" value="1"/>
</dbReference>
<organism evidence="6 7">
    <name type="scientific">Rhodoferax ferrireducens</name>
    <dbReference type="NCBI Taxonomy" id="192843"/>
    <lineage>
        <taxon>Bacteria</taxon>
        <taxon>Pseudomonadati</taxon>
        <taxon>Pseudomonadota</taxon>
        <taxon>Betaproteobacteria</taxon>
        <taxon>Burkholderiales</taxon>
        <taxon>Comamonadaceae</taxon>
        <taxon>Rhodoferax</taxon>
    </lineage>
</organism>
<dbReference type="InterPro" id="IPR015867">
    <property type="entry name" value="N-reg_PII/ATP_PRibTrfase_C"/>
</dbReference>
<evidence type="ECO:0000313" key="7">
    <source>
        <dbReference type="Proteomes" id="UP000192505"/>
    </source>
</evidence>